<sequence length="102" mass="11064">MVCSLLLAKPERQKPSIRPAHSLTHASVCVTDSLECGLSIKSMNIMNRIVGGSGAMPGQWPWQVSLHMQGIHVCGGSIITRQWIVTAAHCVEGTLHKHQQGK</sequence>
<dbReference type="PROSITE" id="PS50240">
    <property type="entry name" value="TRYPSIN_DOM"/>
    <property type="match status" value="1"/>
</dbReference>
<keyword evidence="1" id="KW-1015">Disulfide bond</keyword>
<feature type="domain" description="Peptidase S1" evidence="3">
    <location>
        <begin position="49"/>
        <end position="102"/>
    </location>
</feature>
<dbReference type="Gene3D" id="2.40.10.10">
    <property type="entry name" value="Trypsin-like serine proteases"/>
    <property type="match status" value="1"/>
</dbReference>
<evidence type="ECO:0000313" key="4">
    <source>
        <dbReference type="Ensembl" id="ENSACUP00000019843.1"/>
    </source>
</evidence>
<proteinExistence type="predicted"/>
<organism evidence="4 5">
    <name type="scientific">Athene cunicularia</name>
    <name type="common">Burrowing owl</name>
    <name type="synonym">Speotyto cunicularia</name>
    <dbReference type="NCBI Taxonomy" id="194338"/>
    <lineage>
        <taxon>Eukaryota</taxon>
        <taxon>Metazoa</taxon>
        <taxon>Chordata</taxon>
        <taxon>Craniata</taxon>
        <taxon>Vertebrata</taxon>
        <taxon>Euteleostomi</taxon>
        <taxon>Archelosauria</taxon>
        <taxon>Archosauria</taxon>
        <taxon>Dinosauria</taxon>
        <taxon>Saurischia</taxon>
        <taxon>Theropoda</taxon>
        <taxon>Coelurosauria</taxon>
        <taxon>Aves</taxon>
        <taxon>Neognathae</taxon>
        <taxon>Neoaves</taxon>
        <taxon>Telluraves</taxon>
        <taxon>Strigiformes</taxon>
        <taxon>Strigidae</taxon>
        <taxon>Athene</taxon>
    </lineage>
</organism>
<dbReference type="InterPro" id="IPR009003">
    <property type="entry name" value="Peptidase_S1_PA"/>
</dbReference>
<dbReference type="SUPFAM" id="SSF50494">
    <property type="entry name" value="Trypsin-like serine proteases"/>
    <property type="match status" value="1"/>
</dbReference>
<dbReference type="InterPro" id="IPR018114">
    <property type="entry name" value="TRYPSIN_HIS"/>
</dbReference>
<keyword evidence="2" id="KW-0325">Glycoprotein</keyword>
<evidence type="ECO:0000259" key="3">
    <source>
        <dbReference type="PROSITE" id="PS50240"/>
    </source>
</evidence>
<dbReference type="InterPro" id="IPR043504">
    <property type="entry name" value="Peptidase_S1_PA_chymotrypsin"/>
</dbReference>
<dbReference type="GO" id="GO:0004252">
    <property type="term" value="F:serine-type endopeptidase activity"/>
    <property type="evidence" value="ECO:0007669"/>
    <property type="project" value="InterPro"/>
</dbReference>
<dbReference type="PROSITE" id="PS00134">
    <property type="entry name" value="TRYPSIN_HIS"/>
    <property type="match status" value="1"/>
</dbReference>
<dbReference type="PANTHER" id="PTHR24252:SF27">
    <property type="entry name" value="TRANSMEMBRANE PROTEASE SERINE 3-LIKE"/>
    <property type="match status" value="1"/>
</dbReference>
<reference evidence="4" key="2">
    <citation type="submission" date="2025-09" db="UniProtKB">
        <authorList>
            <consortium name="Ensembl"/>
        </authorList>
    </citation>
    <scope>IDENTIFICATION</scope>
</reference>
<reference evidence="4" key="1">
    <citation type="submission" date="2025-08" db="UniProtKB">
        <authorList>
            <consortium name="Ensembl"/>
        </authorList>
    </citation>
    <scope>IDENTIFICATION</scope>
</reference>
<evidence type="ECO:0000256" key="2">
    <source>
        <dbReference type="ARBA" id="ARBA00023180"/>
    </source>
</evidence>
<dbReference type="PANTHER" id="PTHR24252">
    <property type="entry name" value="ACROSIN-RELATED"/>
    <property type="match status" value="1"/>
</dbReference>
<evidence type="ECO:0000313" key="5">
    <source>
        <dbReference type="Proteomes" id="UP000472269"/>
    </source>
</evidence>
<dbReference type="Proteomes" id="UP000472269">
    <property type="component" value="Unplaced"/>
</dbReference>
<dbReference type="FunFam" id="2.40.10.10:FF:000068">
    <property type="entry name" value="transmembrane protease serine 2"/>
    <property type="match status" value="1"/>
</dbReference>
<name>A0A663N8F2_ATHCN</name>
<accession>A0A663N8F2</accession>
<dbReference type="GO" id="GO:0006508">
    <property type="term" value="P:proteolysis"/>
    <property type="evidence" value="ECO:0007669"/>
    <property type="project" value="InterPro"/>
</dbReference>
<dbReference type="Pfam" id="PF00089">
    <property type="entry name" value="Trypsin"/>
    <property type="match status" value="1"/>
</dbReference>
<keyword evidence="5" id="KW-1185">Reference proteome</keyword>
<protein>
    <recommendedName>
        <fullName evidence="3">Peptidase S1 domain-containing protein</fullName>
    </recommendedName>
</protein>
<dbReference type="AlphaFoldDB" id="A0A663N8F2"/>
<dbReference type="Ensembl" id="ENSACUT00000021163.1">
    <property type="protein sequence ID" value="ENSACUP00000019843.1"/>
    <property type="gene ID" value="ENSACUG00000013268.1"/>
</dbReference>
<dbReference type="InterPro" id="IPR001254">
    <property type="entry name" value="Trypsin_dom"/>
</dbReference>
<evidence type="ECO:0000256" key="1">
    <source>
        <dbReference type="ARBA" id="ARBA00023157"/>
    </source>
</evidence>